<dbReference type="PROSITE" id="PS00175">
    <property type="entry name" value="PG_MUTASE"/>
    <property type="match status" value="1"/>
</dbReference>
<dbReference type="RefSeq" id="WP_345489894.1">
    <property type="nucleotide sequence ID" value="NZ_BAABHY010000001.1"/>
</dbReference>
<dbReference type="Proteomes" id="UP001500171">
    <property type="component" value="Unassembled WGS sequence"/>
</dbReference>
<accession>A0ABP9N7D5</accession>
<dbReference type="Pfam" id="PF00300">
    <property type="entry name" value="His_Phos_1"/>
    <property type="match status" value="1"/>
</dbReference>
<evidence type="ECO:0000313" key="2">
    <source>
        <dbReference type="EMBL" id="GAA5109168.1"/>
    </source>
</evidence>
<dbReference type="PANTHER" id="PTHR46517">
    <property type="entry name" value="FRUCTOSE-2,6-BISPHOSPHATASE TIGAR"/>
    <property type="match status" value="1"/>
</dbReference>
<proteinExistence type="predicted"/>
<dbReference type="InterPro" id="IPR013078">
    <property type="entry name" value="His_Pase_superF_clade-1"/>
</dbReference>
<reference evidence="3" key="1">
    <citation type="journal article" date="2019" name="Int. J. Syst. Evol. Microbiol.">
        <title>The Global Catalogue of Microorganisms (GCM) 10K type strain sequencing project: providing services to taxonomists for standard genome sequencing and annotation.</title>
        <authorList>
            <consortium name="The Broad Institute Genomics Platform"/>
            <consortium name="The Broad Institute Genome Sequencing Center for Infectious Disease"/>
            <person name="Wu L."/>
            <person name="Ma J."/>
        </authorList>
    </citation>
    <scope>NUCLEOTIDE SEQUENCE [LARGE SCALE GENOMIC DNA]</scope>
    <source>
        <strain evidence="3">JCM 18050</strain>
    </source>
</reference>
<keyword evidence="3" id="KW-1185">Reference proteome</keyword>
<evidence type="ECO:0000313" key="3">
    <source>
        <dbReference type="Proteomes" id="UP001500171"/>
    </source>
</evidence>
<evidence type="ECO:0000256" key="1">
    <source>
        <dbReference type="ARBA" id="ARBA00022801"/>
    </source>
</evidence>
<dbReference type="PANTHER" id="PTHR46517:SF1">
    <property type="entry name" value="FRUCTOSE-2,6-BISPHOSPHATASE TIGAR"/>
    <property type="match status" value="1"/>
</dbReference>
<organism evidence="2 3">
    <name type="scientific">Orbus sasakiae</name>
    <dbReference type="NCBI Taxonomy" id="1078475"/>
    <lineage>
        <taxon>Bacteria</taxon>
        <taxon>Pseudomonadati</taxon>
        <taxon>Pseudomonadota</taxon>
        <taxon>Gammaproteobacteria</taxon>
        <taxon>Orbales</taxon>
        <taxon>Orbaceae</taxon>
        <taxon>Orbus</taxon>
    </lineage>
</organism>
<protein>
    <submittedName>
        <fullName evidence="2">Histidine phosphatase family protein</fullName>
    </submittedName>
</protein>
<dbReference type="InterPro" id="IPR051695">
    <property type="entry name" value="Phosphoglycerate_Mutase"/>
</dbReference>
<dbReference type="SMART" id="SM00855">
    <property type="entry name" value="PGAM"/>
    <property type="match status" value="1"/>
</dbReference>
<dbReference type="SUPFAM" id="SSF53254">
    <property type="entry name" value="Phosphoglycerate mutase-like"/>
    <property type="match status" value="1"/>
</dbReference>
<dbReference type="Gene3D" id="3.40.50.1240">
    <property type="entry name" value="Phosphoglycerate mutase-like"/>
    <property type="match status" value="1"/>
</dbReference>
<dbReference type="CDD" id="cd07067">
    <property type="entry name" value="HP_PGM_like"/>
    <property type="match status" value="1"/>
</dbReference>
<gene>
    <name evidence="2" type="ORF">GCM10023211_12190</name>
</gene>
<dbReference type="EMBL" id="BAABHY010000001">
    <property type="protein sequence ID" value="GAA5109168.1"/>
    <property type="molecule type" value="Genomic_DNA"/>
</dbReference>
<sequence>MKDLNLYLIRHGQTEWNLKDQMQGSKNSALTEDGVLGAKITGQYLKDTPFIAAYSSPQQRAVETRDYILAQRQDSLPTHTLDGLREMDFGIWEGQHVPELRKLPEFNLYMNEPAKFDASTNQGENYLEVLARMKNSLEHIVQNAPQDNGNILIVSHGTAIRLLLCVLNGGDWHLHRDESYFPRILNTSISQIHYQGDAKQGHFRVKNFNNVDHLNKA</sequence>
<dbReference type="InterPro" id="IPR029033">
    <property type="entry name" value="His_PPase_superfam"/>
</dbReference>
<dbReference type="InterPro" id="IPR001345">
    <property type="entry name" value="PG/BPGM_mutase_AS"/>
</dbReference>
<comment type="caution">
    <text evidence="2">The sequence shown here is derived from an EMBL/GenBank/DDBJ whole genome shotgun (WGS) entry which is preliminary data.</text>
</comment>
<name>A0ABP9N7D5_9GAMM</name>
<keyword evidence="1" id="KW-0378">Hydrolase</keyword>